<dbReference type="RefSeq" id="WP_141517948.1">
    <property type="nucleotide sequence ID" value="NZ_VICE01000059.1"/>
</dbReference>
<dbReference type="InterPro" id="IPR021556">
    <property type="entry name" value="DUF2950"/>
</dbReference>
<accession>A0A508AEP6</accession>
<keyword evidence="3" id="KW-1185">Reference proteome</keyword>
<evidence type="ECO:0000256" key="1">
    <source>
        <dbReference type="SAM" id="SignalP"/>
    </source>
</evidence>
<proteinExistence type="predicted"/>
<dbReference type="AlphaFoldDB" id="A0A508AEP6"/>
<protein>
    <submittedName>
        <fullName evidence="2">DUF2950 domain-containing protein</fullName>
    </submittedName>
</protein>
<reference evidence="2 3" key="1">
    <citation type="submission" date="2019-06" db="EMBL/GenBank/DDBJ databases">
        <title>Lysobacter alkalisoli sp. nov. isolated from saline soil.</title>
        <authorList>
            <person name="Sun J.-Q."/>
            <person name="Xu L."/>
        </authorList>
    </citation>
    <scope>NUCLEOTIDE SEQUENCE [LARGE SCALE GENOMIC DNA]</scope>
    <source>
        <strain evidence="2 3">JCM 31130</strain>
    </source>
</reference>
<dbReference type="Proteomes" id="UP000318212">
    <property type="component" value="Unassembled WGS sequence"/>
</dbReference>
<sequence>MKNPKTLLLAAIAVALGLGALAPALAQESFPTPEAAAEALVAALGNDKADPEKLRTLLGADWNTFIPTDNVNRSDVDYFLEAYANAHELKVEGDKAHLVVGEGNWTLPLPLSRSSGAWHFDPKAAVAEITARRIGANEINTLQSMLAYHDAQIDYATKDRDDDGVLEYAQKILSTEGEHDGLYWSEDATGELSPLGPLYGDATPGGDWHGYQFHVLRSQGASAPGGAYDYMLGDNMSRGFALVAWPAKYGDTGIMSFMISHEGVVFEKDMGPGGGAEAKAMKAFDPDSSWEEVSGSMIEVVPDDT</sequence>
<comment type="caution">
    <text evidence="2">The sequence shown here is derived from an EMBL/GenBank/DDBJ whole genome shotgun (WGS) entry which is preliminary data.</text>
</comment>
<organism evidence="2 3">
    <name type="scientific">Marilutibacter aestuarii</name>
    <dbReference type="NCBI Taxonomy" id="1706195"/>
    <lineage>
        <taxon>Bacteria</taxon>
        <taxon>Pseudomonadati</taxon>
        <taxon>Pseudomonadota</taxon>
        <taxon>Gammaproteobacteria</taxon>
        <taxon>Lysobacterales</taxon>
        <taxon>Lysobacteraceae</taxon>
        <taxon>Marilutibacter</taxon>
    </lineage>
</organism>
<evidence type="ECO:0000313" key="2">
    <source>
        <dbReference type="EMBL" id="TQD46984.1"/>
    </source>
</evidence>
<keyword evidence="1" id="KW-0732">Signal</keyword>
<gene>
    <name evidence="2" type="ORF">FKV25_06335</name>
</gene>
<feature type="signal peptide" evidence="1">
    <location>
        <begin position="1"/>
        <end position="26"/>
    </location>
</feature>
<name>A0A508AEP6_9GAMM</name>
<evidence type="ECO:0000313" key="3">
    <source>
        <dbReference type="Proteomes" id="UP000318212"/>
    </source>
</evidence>
<dbReference type="EMBL" id="VICE01000059">
    <property type="protein sequence ID" value="TQD46984.1"/>
    <property type="molecule type" value="Genomic_DNA"/>
</dbReference>
<dbReference type="Pfam" id="PF11453">
    <property type="entry name" value="DUF2950"/>
    <property type="match status" value="1"/>
</dbReference>
<feature type="chain" id="PRO_5021420894" evidence="1">
    <location>
        <begin position="27"/>
        <end position="305"/>
    </location>
</feature>
<dbReference type="OrthoDB" id="108782at2"/>